<gene>
    <name evidence="1" type="ORF">PANDA_006209</name>
</gene>
<dbReference type="AlphaFoldDB" id="D2H7R0"/>
<dbReference type="InParanoid" id="D2H7R0"/>
<sequence length="263" mass="28937">MFAAGSPPFGTMGACYYYNPRHGQPISVPKIWKCRHRRSVAPEEDFKLLLHRCRISALPSLCQEITNALVVIARIQGYGTSSSGTWMCFHPLSLGVGAAGCLKLVEGKRPDEGQTTAVVSYGISGISSEGFPRDCLSDQTTTKDLPNKDGGAWFLGYRAGPACPFLLHEEREKPNKSELYLDLHVLAKCLLTGPNFKNTETFRYYRKLSPEAASYAPGKQSHNFSMSSVARFPAYNQSVGNYLEQMFGGDFVRPVLVLGKLGL</sequence>
<organism evidence="1">
    <name type="scientific">Ailuropoda melanoleuca</name>
    <name type="common">Giant panda</name>
    <dbReference type="NCBI Taxonomy" id="9646"/>
    <lineage>
        <taxon>Eukaryota</taxon>
        <taxon>Metazoa</taxon>
        <taxon>Chordata</taxon>
        <taxon>Craniata</taxon>
        <taxon>Vertebrata</taxon>
        <taxon>Euteleostomi</taxon>
        <taxon>Mammalia</taxon>
        <taxon>Eutheria</taxon>
        <taxon>Laurasiatheria</taxon>
        <taxon>Carnivora</taxon>
        <taxon>Caniformia</taxon>
        <taxon>Ursidae</taxon>
        <taxon>Ailuropoda</taxon>
    </lineage>
</organism>
<name>D2H7R0_AILME</name>
<accession>D2H7R0</accession>
<protein>
    <submittedName>
        <fullName evidence="1">Uncharacterized protein</fullName>
    </submittedName>
</protein>
<dbReference type="EMBL" id="GL192565">
    <property type="protein sequence ID" value="EFB17989.1"/>
    <property type="molecule type" value="Genomic_DNA"/>
</dbReference>
<evidence type="ECO:0000313" key="1">
    <source>
        <dbReference type="EMBL" id="EFB17989.1"/>
    </source>
</evidence>
<reference evidence="1" key="1">
    <citation type="journal article" date="2010" name="Nature">
        <title>The sequence and de novo assembly of the giant panda genome.</title>
        <authorList>
            <person name="Li R."/>
            <person name="Fan W."/>
            <person name="Tian G."/>
            <person name="Zhu H."/>
            <person name="He L."/>
            <person name="Cai J."/>
            <person name="Huang Q."/>
            <person name="Cai Q."/>
            <person name="Li B."/>
            <person name="Bai Y."/>
            <person name="Zhang Z."/>
            <person name="Zhang Y."/>
            <person name="Wang W."/>
            <person name="Li J."/>
            <person name="Wei F."/>
            <person name="Li H."/>
            <person name="Jian M."/>
            <person name="Li J."/>
            <person name="Zhang Z."/>
            <person name="Nielsen R."/>
            <person name="Li D."/>
            <person name="Gu W."/>
            <person name="Yang Z."/>
            <person name="Xuan Z."/>
            <person name="Ryder O.A."/>
            <person name="Leung F.C."/>
            <person name="Zhou Y."/>
            <person name="Cao J."/>
            <person name="Sun X."/>
            <person name="Fu Y."/>
            <person name="Fang X."/>
            <person name="Guo X."/>
            <person name="Wang B."/>
            <person name="Hou R."/>
            <person name="Shen F."/>
            <person name="Mu B."/>
            <person name="Ni P."/>
            <person name="Lin R."/>
            <person name="Qian W."/>
            <person name="Wang G."/>
            <person name="Yu C."/>
            <person name="Nie W."/>
            <person name="Wang J."/>
            <person name="Wu Z."/>
            <person name="Liang H."/>
            <person name="Min J."/>
            <person name="Wu Q."/>
            <person name="Cheng S."/>
            <person name="Ruan J."/>
            <person name="Wang M."/>
            <person name="Shi Z."/>
            <person name="Wen M."/>
            <person name="Liu B."/>
            <person name="Ren X."/>
            <person name="Zheng H."/>
            <person name="Dong D."/>
            <person name="Cook K."/>
            <person name="Shan G."/>
            <person name="Zhang H."/>
            <person name="Kosiol C."/>
            <person name="Xie X."/>
            <person name="Lu Z."/>
            <person name="Zheng H."/>
            <person name="Li Y."/>
            <person name="Steiner C.C."/>
            <person name="Lam T.T."/>
            <person name="Lin S."/>
            <person name="Zhang Q."/>
            <person name="Li G."/>
            <person name="Tian J."/>
            <person name="Gong T."/>
            <person name="Liu H."/>
            <person name="Zhang D."/>
            <person name="Fang L."/>
            <person name="Ye C."/>
            <person name="Zhang J."/>
            <person name="Hu W."/>
            <person name="Xu A."/>
            <person name="Ren Y."/>
            <person name="Zhang G."/>
            <person name="Bruford M.W."/>
            <person name="Li Q."/>
            <person name="Ma L."/>
            <person name="Guo Y."/>
            <person name="An N."/>
            <person name="Hu Y."/>
            <person name="Zheng Y."/>
            <person name="Shi Y."/>
            <person name="Li Z."/>
            <person name="Liu Q."/>
            <person name="Chen Y."/>
            <person name="Zhao J."/>
            <person name="Qu N."/>
            <person name="Zhao S."/>
            <person name="Tian F."/>
            <person name="Wang X."/>
            <person name="Wang H."/>
            <person name="Xu L."/>
            <person name="Liu X."/>
            <person name="Vinar T."/>
            <person name="Wang Y."/>
            <person name="Lam T.W."/>
            <person name="Yiu S.M."/>
            <person name="Liu S."/>
            <person name="Zhang H."/>
            <person name="Li D."/>
            <person name="Huang Y."/>
            <person name="Wang X."/>
            <person name="Yang G."/>
            <person name="Jiang Z."/>
            <person name="Wang J."/>
            <person name="Qin N."/>
            <person name="Li L."/>
            <person name="Li J."/>
            <person name="Bolund L."/>
            <person name="Kristiansen K."/>
            <person name="Wong G.K."/>
            <person name="Olson M."/>
            <person name="Zhang X."/>
            <person name="Li S."/>
            <person name="Yang H."/>
            <person name="Wang J."/>
            <person name="Wang J."/>
        </authorList>
    </citation>
    <scope>NUCLEOTIDE SEQUENCE [LARGE SCALE GENOMIC DNA]</scope>
</reference>
<proteinExistence type="predicted"/>